<dbReference type="PANTHER" id="PTHR30298:SF0">
    <property type="entry name" value="PROTEIN YBFL-RELATED"/>
    <property type="match status" value="1"/>
</dbReference>
<dbReference type="Proteomes" id="UP000215155">
    <property type="component" value="Unassembled WGS sequence"/>
</dbReference>
<comment type="caution">
    <text evidence="3">The sequence shown here is derived from an EMBL/GenBank/DDBJ whole genome shotgun (WGS) entry which is preliminary data.</text>
</comment>
<feature type="domain" description="Transposase IS4-like" evidence="1">
    <location>
        <begin position="99"/>
        <end position="339"/>
    </location>
</feature>
<reference evidence="3 4" key="1">
    <citation type="submission" date="2017-07" db="EMBL/GenBank/DDBJ databases">
        <title>Draft genome sequence of Prevotella copri isolated from the gut of healthy adult Indian.</title>
        <authorList>
            <person name="Das B."/>
            <person name="Bag S."/>
            <person name="Ghosh T.S."/>
        </authorList>
    </citation>
    <scope>NUCLEOTIDE SEQUENCE [LARGE SCALE GENOMIC DNA]</scope>
    <source>
        <strain evidence="3 4">Indica</strain>
    </source>
</reference>
<sequence>MSIIKLSKQIADPRVAGRTVHKMEYIIYITIAAVIAGAQSWNEIAEFGKSKLDFFKKRLQGLETIPSHDTFNRFFSIFDPKGFEEIFRNWVREIVGEVKGVVAIDGKLMRGSSKCDAKHTIGQADFRTWIVSAWSADNSISLGQEKVGEKTNEITVVPKLLSAIDVSNTIVTIDAMGCQTSITEKIIEGKGDYIIALKENQKKSYELAKDMIYEHEYRGNCNVVTKHYSFNEGHGRQEERTCIVVSYGDIMQEMFKNRFVGLRSVVGITSRRSVATSGETSEETRYYITSLSNEDPEKIASAIRQHWSIENNLHWQLDITFREDESKKVKNAARNFSTISKMALSILKNDKTTKGSLNLKRLKAGWDEEYLSKLLEGSAI</sequence>
<accession>A0AA91YVJ6</accession>
<feature type="domain" description="H repeat-associated protein N-terminal" evidence="2">
    <location>
        <begin position="8"/>
        <end position="91"/>
    </location>
</feature>
<dbReference type="GO" id="GO:0004803">
    <property type="term" value="F:transposase activity"/>
    <property type="evidence" value="ECO:0007669"/>
    <property type="project" value="InterPro"/>
</dbReference>
<dbReference type="GO" id="GO:0003677">
    <property type="term" value="F:DNA binding"/>
    <property type="evidence" value="ECO:0007669"/>
    <property type="project" value="InterPro"/>
</dbReference>
<organism evidence="3 4">
    <name type="scientific">Segatella copri</name>
    <dbReference type="NCBI Taxonomy" id="165179"/>
    <lineage>
        <taxon>Bacteria</taxon>
        <taxon>Pseudomonadati</taxon>
        <taxon>Bacteroidota</taxon>
        <taxon>Bacteroidia</taxon>
        <taxon>Bacteroidales</taxon>
        <taxon>Prevotellaceae</taxon>
        <taxon>Segatella</taxon>
    </lineage>
</organism>
<dbReference type="EMBL" id="NMPZ01000064">
    <property type="protein sequence ID" value="OXL42462.1"/>
    <property type="molecule type" value="Genomic_DNA"/>
</dbReference>
<proteinExistence type="predicted"/>
<evidence type="ECO:0000313" key="4">
    <source>
        <dbReference type="Proteomes" id="UP000215155"/>
    </source>
</evidence>
<dbReference type="Pfam" id="PF13808">
    <property type="entry name" value="DDE_Tnp_1_assoc"/>
    <property type="match status" value="1"/>
</dbReference>
<dbReference type="AlphaFoldDB" id="A0AA91YVJ6"/>
<dbReference type="InterPro" id="IPR051698">
    <property type="entry name" value="Transposase_11-like"/>
</dbReference>
<dbReference type="Pfam" id="PF01609">
    <property type="entry name" value="DDE_Tnp_1"/>
    <property type="match status" value="1"/>
</dbReference>
<dbReference type="RefSeq" id="WP_089545436.1">
    <property type="nucleotide sequence ID" value="NZ_NMPZ01000064.1"/>
</dbReference>
<dbReference type="InterPro" id="IPR047647">
    <property type="entry name" value="ISAs1_transpos"/>
</dbReference>
<name>A0AA91YVJ6_9BACT</name>
<dbReference type="InterPro" id="IPR032806">
    <property type="entry name" value="YbfD_N"/>
</dbReference>
<dbReference type="InterPro" id="IPR002559">
    <property type="entry name" value="Transposase_11"/>
</dbReference>
<evidence type="ECO:0000259" key="1">
    <source>
        <dbReference type="Pfam" id="PF01609"/>
    </source>
</evidence>
<dbReference type="GO" id="GO:0006313">
    <property type="term" value="P:DNA transposition"/>
    <property type="evidence" value="ECO:0007669"/>
    <property type="project" value="InterPro"/>
</dbReference>
<dbReference type="NCBIfam" id="NF033564">
    <property type="entry name" value="transpos_ISAs1"/>
    <property type="match status" value="1"/>
</dbReference>
<protein>
    <submittedName>
        <fullName evidence="3">ISAs1 family transposase</fullName>
    </submittedName>
</protein>
<evidence type="ECO:0000313" key="3">
    <source>
        <dbReference type="EMBL" id="OXL42462.1"/>
    </source>
</evidence>
<gene>
    <name evidence="3" type="ORF">CFT61_16340</name>
</gene>
<evidence type="ECO:0000259" key="2">
    <source>
        <dbReference type="Pfam" id="PF13808"/>
    </source>
</evidence>
<dbReference type="PANTHER" id="PTHR30298">
    <property type="entry name" value="H REPEAT-ASSOCIATED PREDICTED TRANSPOSASE"/>
    <property type="match status" value="1"/>
</dbReference>